<protein>
    <recommendedName>
        <fullName evidence="2">NIF system FeS cluster assembly NifU C-terminal domain-containing protein</fullName>
    </recommendedName>
</protein>
<sequence>MSITIEARIEEILESIRPALWADGGDVELLRFDRNGGVVDLHLLGACEECPISMMTLKEGIERRLKDGISEVTEVRAV</sequence>
<evidence type="ECO:0000259" key="2">
    <source>
        <dbReference type="Pfam" id="PF01106"/>
    </source>
</evidence>
<dbReference type="PANTHER" id="PTHR11178">
    <property type="entry name" value="IRON-SULFUR CLUSTER SCAFFOLD PROTEIN NFU-RELATED"/>
    <property type="match status" value="1"/>
</dbReference>
<name>A0A381XPY7_9ZZZZ</name>
<gene>
    <name evidence="3" type="ORF">METZ01_LOCUS119673</name>
</gene>
<proteinExistence type="inferred from homology"/>
<organism evidence="3">
    <name type="scientific">marine metagenome</name>
    <dbReference type="NCBI Taxonomy" id="408172"/>
    <lineage>
        <taxon>unclassified sequences</taxon>
        <taxon>metagenomes</taxon>
        <taxon>ecological metagenomes</taxon>
    </lineage>
</organism>
<dbReference type="Pfam" id="PF01106">
    <property type="entry name" value="NifU"/>
    <property type="match status" value="1"/>
</dbReference>
<reference evidence="3" key="1">
    <citation type="submission" date="2018-05" db="EMBL/GenBank/DDBJ databases">
        <authorList>
            <person name="Lanie J.A."/>
            <person name="Ng W.-L."/>
            <person name="Kazmierczak K.M."/>
            <person name="Andrzejewski T.M."/>
            <person name="Davidsen T.M."/>
            <person name="Wayne K.J."/>
            <person name="Tettelin H."/>
            <person name="Glass J.I."/>
            <person name="Rusch D."/>
            <person name="Podicherti R."/>
            <person name="Tsui H.-C.T."/>
            <person name="Winkler M.E."/>
        </authorList>
    </citation>
    <scope>NUCLEOTIDE SEQUENCE</scope>
</reference>
<dbReference type="InterPro" id="IPR034904">
    <property type="entry name" value="FSCA_dom_sf"/>
</dbReference>
<dbReference type="EMBL" id="UINC01015960">
    <property type="protein sequence ID" value="SVA66819.1"/>
    <property type="molecule type" value="Genomic_DNA"/>
</dbReference>
<dbReference type="GO" id="GO:0005506">
    <property type="term" value="F:iron ion binding"/>
    <property type="evidence" value="ECO:0007669"/>
    <property type="project" value="InterPro"/>
</dbReference>
<dbReference type="Gene3D" id="3.30.300.130">
    <property type="entry name" value="Fe-S cluster assembly (FSCA)"/>
    <property type="match status" value="1"/>
</dbReference>
<dbReference type="AlphaFoldDB" id="A0A381XPY7"/>
<dbReference type="SUPFAM" id="SSF117916">
    <property type="entry name" value="Fe-S cluster assembly (FSCA) domain-like"/>
    <property type="match status" value="1"/>
</dbReference>
<dbReference type="InterPro" id="IPR001075">
    <property type="entry name" value="NIF_FeS_clus_asmbl_NifU_C"/>
</dbReference>
<accession>A0A381XPY7</accession>
<dbReference type="GO" id="GO:0016226">
    <property type="term" value="P:iron-sulfur cluster assembly"/>
    <property type="evidence" value="ECO:0007669"/>
    <property type="project" value="InterPro"/>
</dbReference>
<dbReference type="GO" id="GO:0051536">
    <property type="term" value="F:iron-sulfur cluster binding"/>
    <property type="evidence" value="ECO:0007669"/>
    <property type="project" value="InterPro"/>
</dbReference>
<comment type="similarity">
    <text evidence="1">Belongs to the NifU family.</text>
</comment>
<dbReference type="PANTHER" id="PTHR11178:SF1">
    <property type="entry name" value="NFU1 IRON-SULFUR CLUSTER SCAFFOLD HOMOLOG, MITOCHONDRIAL"/>
    <property type="match status" value="1"/>
</dbReference>
<evidence type="ECO:0000313" key="3">
    <source>
        <dbReference type="EMBL" id="SVA66819.1"/>
    </source>
</evidence>
<feature type="domain" description="NIF system FeS cluster assembly NifU C-terminal" evidence="2">
    <location>
        <begin position="9"/>
        <end position="75"/>
    </location>
</feature>
<evidence type="ECO:0000256" key="1">
    <source>
        <dbReference type="ARBA" id="ARBA00006420"/>
    </source>
</evidence>